<dbReference type="EMBL" id="LBSV01000007">
    <property type="protein sequence ID" value="KKQ25514.1"/>
    <property type="molecule type" value="Genomic_DNA"/>
</dbReference>
<proteinExistence type="predicted"/>
<name>A0A0G0IMS9_9BACT</name>
<evidence type="ECO:0000313" key="2">
    <source>
        <dbReference type="EMBL" id="KKQ25514.1"/>
    </source>
</evidence>
<evidence type="ECO:0000256" key="1">
    <source>
        <dbReference type="SAM" id="Phobius"/>
    </source>
</evidence>
<feature type="transmembrane region" description="Helical" evidence="1">
    <location>
        <begin position="190"/>
        <end position="211"/>
    </location>
</feature>
<dbReference type="AlphaFoldDB" id="A0A0G0IMS9"/>
<reference evidence="2 3" key="1">
    <citation type="journal article" date="2015" name="Nature">
        <title>rRNA introns, odd ribosomes, and small enigmatic genomes across a large radiation of phyla.</title>
        <authorList>
            <person name="Brown C.T."/>
            <person name="Hug L.A."/>
            <person name="Thomas B.C."/>
            <person name="Sharon I."/>
            <person name="Castelle C.J."/>
            <person name="Singh A."/>
            <person name="Wilkins M.J."/>
            <person name="Williams K.H."/>
            <person name="Banfield J.F."/>
        </authorList>
    </citation>
    <scope>NUCLEOTIDE SEQUENCE [LARGE SCALE GENOMIC DNA]</scope>
</reference>
<evidence type="ECO:0000313" key="3">
    <source>
        <dbReference type="Proteomes" id="UP000034917"/>
    </source>
</evidence>
<gene>
    <name evidence="2" type="ORF">US40_C0007G0013</name>
</gene>
<feature type="transmembrane region" description="Helical" evidence="1">
    <location>
        <begin position="54"/>
        <end position="71"/>
    </location>
</feature>
<sequence length="213" mass="23798">MEISSFNIIVFKTFDILLKVINPNFVIVGVILQTLGSWSYLVDTLKGRIKPNKVSWLLWSISPLIAFVAMIKQGVGITALATFIVGFVPLVIFIASFFNRKAEWKITTLDIFCGTLSVLGLVFWLITKVGNIAIFFSILADGLAAIPTIVKSYLYPKTENSTIFIFGFVNAVIALLALNEWNFQNYGFPIYLLFVNALLVSLIKFKMGLVIKK</sequence>
<organism evidence="2 3">
    <name type="scientific">Candidatus Roizmanbacteria bacterium GW2011_GWC2_37_13</name>
    <dbReference type="NCBI Taxonomy" id="1618486"/>
    <lineage>
        <taxon>Bacteria</taxon>
        <taxon>Candidatus Roizmaniibacteriota</taxon>
    </lineage>
</organism>
<feature type="transmembrane region" description="Helical" evidence="1">
    <location>
        <begin position="162"/>
        <end position="178"/>
    </location>
</feature>
<feature type="transmembrane region" description="Helical" evidence="1">
    <location>
        <begin position="77"/>
        <end position="97"/>
    </location>
</feature>
<keyword evidence="1" id="KW-0472">Membrane</keyword>
<feature type="transmembrane region" description="Helical" evidence="1">
    <location>
        <begin position="132"/>
        <end position="150"/>
    </location>
</feature>
<feature type="transmembrane region" description="Helical" evidence="1">
    <location>
        <begin position="109"/>
        <end position="126"/>
    </location>
</feature>
<dbReference type="Proteomes" id="UP000034917">
    <property type="component" value="Unassembled WGS sequence"/>
</dbReference>
<keyword evidence="1" id="KW-0812">Transmembrane</keyword>
<accession>A0A0G0IMS9</accession>
<comment type="caution">
    <text evidence="2">The sequence shown here is derived from an EMBL/GenBank/DDBJ whole genome shotgun (WGS) entry which is preliminary data.</text>
</comment>
<keyword evidence="1" id="KW-1133">Transmembrane helix</keyword>
<protein>
    <submittedName>
        <fullName evidence="2">Uncharacterized protein</fullName>
    </submittedName>
</protein>
<feature type="transmembrane region" description="Helical" evidence="1">
    <location>
        <begin position="20"/>
        <end position="42"/>
    </location>
</feature>